<protein>
    <recommendedName>
        <fullName evidence="7 12">Lon protease homolog</fullName>
        <ecNumber evidence="7 12">3.4.21.-</ecNumber>
    </recommendedName>
</protein>
<dbReference type="InterPro" id="IPR003111">
    <property type="entry name" value="Lon_prtase_N"/>
</dbReference>
<evidence type="ECO:0000256" key="6">
    <source>
        <dbReference type="ARBA" id="ARBA00050665"/>
    </source>
</evidence>
<dbReference type="Pfam" id="PF05362">
    <property type="entry name" value="Lon_C"/>
    <property type="match status" value="1"/>
</dbReference>
<evidence type="ECO:0000256" key="9">
    <source>
        <dbReference type="PIRSR" id="PIRSR001174-2"/>
    </source>
</evidence>
<evidence type="ECO:0000256" key="4">
    <source>
        <dbReference type="ARBA" id="ARBA00022825"/>
    </source>
</evidence>
<gene>
    <name evidence="17" type="primary">LONP1</name>
</gene>
<dbReference type="SMART" id="SM00464">
    <property type="entry name" value="LON"/>
    <property type="match status" value="1"/>
</dbReference>
<evidence type="ECO:0000256" key="11">
    <source>
        <dbReference type="RuleBase" id="RU000591"/>
    </source>
</evidence>
<reference evidence="17" key="1">
    <citation type="submission" date="2025-08" db="UniProtKB">
        <authorList>
            <consortium name="RefSeq"/>
        </authorList>
    </citation>
    <scope>IDENTIFICATION</scope>
    <source>
        <tissue evidence="17">Blood</tissue>
    </source>
</reference>
<proteinExistence type="inferred from homology"/>
<dbReference type="PROSITE" id="PS01046">
    <property type="entry name" value="LON_SER"/>
    <property type="match status" value="1"/>
</dbReference>
<organism evidence="16 17">
    <name type="scientific">Puma concolor</name>
    <name type="common">Mountain lion</name>
    <name type="synonym">Felis concolor</name>
    <dbReference type="NCBI Taxonomy" id="9696"/>
    <lineage>
        <taxon>Eukaryota</taxon>
        <taxon>Metazoa</taxon>
        <taxon>Chordata</taxon>
        <taxon>Craniata</taxon>
        <taxon>Vertebrata</taxon>
        <taxon>Euteleostomi</taxon>
        <taxon>Mammalia</taxon>
        <taxon>Eutheria</taxon>
        <taxon>Laurasiatheria</taxon>
        <taxon>Carnivora</taxon>
        <taxon>Feliformia</taxon>
        <taxon>Felidae</taxon>
        <taxon>Felinae</taxon>
        <taxon>Puma</taxon>
    </lineage>
</organism>
<dbReference type="PANTHER" id="PTHR43718">
    <property type="entry name" value="LON PROTEASE"/>
    <property type="match status" value="1"/>
</dbReference>
<dbReference type="InterPro" id="IPR046336">
    <property type="entry name" value="Lon_prtase_N_sf"/>
</dbReference>
<comment type="catalytic activity">
    <reaction evidence="6">
        <text>Hydrolysis of proteins in presence of ATP.</text>
        <dbReference type="EC" id="3.4.21.53"/>
    </reaction>
</comment>
<dbReference type="Gene3D" id="3.30.230.10">
    <property type="match status" value="1"/>
</dbReference>
<dbReference type="GO" id="GO:0051131">
    <property type="term" value="P:chaperone-mediated protein complex assembly"/>
    <property type="evidence" value="ECO:0007669"/>
    <property type="project" value="TreeGrafter"/>
</dbReference>
<dbReference type="Pfam" id="PF22667">
    <property type="entry name" value="Lon_lid"/>
    <property type="match status" value="1"/>
</dbReference>
<dbReference type="InterPro" id="IPR008269">
    <property type="entry name" value="Lon_proteolytic"/>
</dbReference>
<dbReference type="SUPFAM" id="SSF52540">
    <property type="entry name" value="P-loop containing nucleoside triphosphate hydrolases"/>
    <property type="match status" value="1"/>
</dbReference>
<dbReference type="PANTHER" id="PTHR43718:SF2">
    <property type="entry name" value="LON PROTEASE HOMOLOG, MITOCHONDRIAL"/>
    <property type="match status" value="1"/>
</dbReference>
<dbReference type="FunFam" id="3.30.230.10:FF:000015">
    <property type="entry name" value="Lon protease homolog, mitochondrial"/>
    <property type="match status" value="1"/>
</dbReference>
<name>A0A6P6H919_PUMCO</name>
<dbReference type="RefSeq" id="XP_025772172.1">
    <property type="nucleotide sequence ID" value="XM_025916387.1"/>
</dbReference>
<dbReference type="Pfam" id="PF02190">
    <property type="entry name" value="LON_substr_bdg"/>
    <property type="match status" value="1"/>
</dbReference>
<evidence type="ECO:0000256" key="13">
    <source>
        <dbReference type="SAM" id="MobiDB-lite"/>
    </source>
</evidence>
<evidence type="ECO:0000313" key="17">
    <source>
        <dbReference type="RefSeq" id="XP_025772172.1"/>
    </source>
</evidence>
<dbReference type="NCBIfam" id="TIGR00763">
    <property type="entry name" value="lon"/>
    <property type="match status" value="1"/>
</dbReference>
<dbReference type="InterPro" id="IPR014721">
    <property type="entry name" value="Ribsml_uS5_D2-typ_fold_subgr"/>
</dbReference>
<feature type="domain" description="Lon N-terminal" evidence="15">
    <location>
        <begin position="125"/>
        <end position="307"/>
    </location>
</feature>
<evidence type="ECO:0000256" key="8">
    <source>
        <dbReference type="PIRSR" id="PIRSR001174-1"/>
    </source>
</evidence>
<dbReference type="InterPro" id="IPR008268">
    <property type="entry name" value="Peptidase_S16_AS"/>
</dbReference>
<keyword evidence="1 7" id="KW-0645">Protease</keyword>
<dbReference type="CDD" id="cd19500">
    <property type="entry name" value="RecA-like_Lon"/>
    <property type="match status" value="1"/>
</dbReference>
<keyword evidence="16" id="KW-1185">Reference proteome</keyword>
<dbReference type="PROSITE" id="PS51786">
    <property type="entry name" value="LON_PROTEOLYTIC"/>
    <property type="match status" value="1"/>
</dbReference>
<feature type="compositionally biased region" description="Basic and acidic residues" evidence="13">
    <location>
        <begin position="695"/>
        <end position="711"/>
    </location>
</feature>
<dbReference type="CTD" id="9361"/>
<dbReference type="Pfam" id="PF00004">
    <property type="entry name" value="AAA"/>
    <property type="match status" value="1"/>
</dbReference>
<evidence type="ECO:0000256" key="10">
    <source>
        <dbReference type="PROSITE-ProRule" id="PRU01122"/>
    </source>
</evidence>
<dbReference type="Gene3D" id="3.40.50.300">
    <property type="entry name" value="P-loop containing nucleotide triphosphate hydrolases"/>
    <property type="match status" value="1"/>
</dbReference>
<dbReference type="GO" id="GO:0016887">
    <property type="term" value="F:ATP hydrolysis activity"/>
    <property type="evidence" value="ECO:0007669"/>
    <property type="project" value="InterPro"/>
</dbReference>
<feature type="compositionally biased region" description="Basic residues" evidence="13">
    <location>
        <begin position="235"/>
        <end position="244"/>
    </location>
</feature>
<dbReference type="GO" id="GO:0003697">
    <property type="term" value="F:single-stranded DNA binding"/>
    <property type="evidence" value="ECO:0007669"/>
    <property type="project" value="TreeGrafter"/>
</dbReference>
<dbReference type="AlphaFoldDB" id="A0A6P6H919"/>
<keyword evidence="3 7" id="KW-0378">Hydrolase</keyword>
<dbReference type="FunFam" id="3.40.50.300:FF:000021">
    <property type="entry name" value="Lon protease homolog"/>
    <property type="match status" value="1"/>
</dbReference>
<dbReference type="GO" id="GO:0005524">
    <property type="term" value="F:ATP binding"/>
    <property type="evidence" value="ECO:0007669"/>
    <property type="project" value="UniProtKB-KW"/>
</dbReference>
<feature type="active site" evidence="8 10">
    <location>
        <position position="767"/>
    </location>
</feature>
<dbReference type="Gene3D" id="1.20.58.1480">
    <property type="match status" value="1"/>
</dbReference>
<feature type="region of interest" description="Disordered" evidence="13">
    <location>
        <begin position="692"/>
        <end position="713"/>
    </location>
</feature>
<evidence type="ECO:0000256" key="2">
    <source>
        <dbReference type="ARBA" id="ARBA00022741"/>
    </source>
</evidence>
<dbReference type="SMART" id="SM00382">
    <property type="entry name" value="AAA"/>
    <property type="match status" value="1"/>
</dbReference>
<accession>A0A6P6H919</accession>
<dbReference type="GO" id="GO:0005759">
    <property type="term" value="C:mitochondrial matrix"/>
    <property type="evidence" value="ECO:0007669"/>
    <property type="project" value="TreeGrafter"/>
</dbReference>
<dbReference type="KEGG" id="pcoo:112852855"/>
<dbReference type="GO" id="GO:0007005">
    <property type="term" value="P:mitochondrion organization"/>
    <property type="evidence" value="ECO:0007669"/>
    <property type="project" value="TreeGrafter"/>
</dbReference>
<dbReference type="GeneID" id="112852855"/>
<dbReference type="InterPro" id="IPR054594">
    <property type="entry name" value="Lon_lid"/>
</dbReference>
<dbReference type="InterPro" id="IPR027417">
    <property type="entry name" value="P-loop_NTPase"/>
</dbReference>
<feature type="active site" evidence="8 10">
    <location>
        <position position="810"/>
    </location>
</feature>
<dbReference type="InterPro" id="IPR015947">
    <property type="entry name" value="PUA-like_sf"/>
</dbReference>
<dbReference type="PRINTS" id="PR00830">
    <property type="entry name" value="ENDOLAPTASE"/>
</dbReference>
<dbReference type="EC" id="3.4.21.-" evidence="7 12"/>
<dbReference type="FunFam" id="1.10.8.60:FF:000043">
    <property type="entry name" value="Lon protease homolog, mitochondrial"/>
    <property type="match status" value="1"/>
</dbReference>
<dbReference type="PIRSF" id="PIRSF001174">
    <property type="entry name" value="Lon_proteas"/>
    <property type="match status" value="1"/>
</dbReference>
<dbReference type="InterPro" id="IPR020568">
    <property type="entry name" value="Ribosomal_Su5_D2-typ_SF"/>
</dbReference>
<keyword evidence="2 7" id="KW-0547">Nucleotide-binding</keyword>
<evidence type="ECO:0000256" key="1">
    <source>
        <dbReference type="ARBA" id="ARBA00022670"/>
    </source>
</evidence>
<feature type="binding site" evidence="9">
    <location>
        <begin position="435"/>
        <end position="442"/>
    </location>
    <ligand>
        <name>ATP</name>
        <dbReference type="ChEBI" id="CHEBI:30616"/>
    </ligand>
</feature>
<keyword evidence="5 7" id="KW-0067">ATP-binding</keyword>
<dbReference type="InterPro" id="IPR004815">
    <property type="entry name" value="Lon_bac/euk-typ"/>
</dbReference>
<evidence type="ECO:0000256" key="12">
    <source>
        <dbReference type="RuleBase" id="RU000592"/>
    </source>
</evidence>
<sequence length="871" mass="95712">MAAGTGYVRLWGAARCWALRRPLLAAAGGRVPTAAGAWLPRGRRACDASPPWALWGRGPAAASQWRGLWEANSRGGGGAFSGGEDAPEGGAEDGAAGAGSSSGGGEGPIITALTPMTIPDVFPHLPLIAVTRNPVFPRFIKIIEVKNKKLVELLRRKVRLAQPYAGVFLKRDDNNESDVVESLDEVYHTGTFVQIHEMQDLGDKLRMIVMGHRRIHISRQLEVEPEEAEAENKQKPRRKPKRSKKEAEEGLSSGHPMEVMVEPASAPPGEVLMVEVENVVHEDFQVTEEVKIPKRLYKALSLLKKEFELSKLQQRLGREVEEKIKQTHRKYLLQEQLKIIKKELGLEKEDKDAIEEKFRERLKDQLGPSGIRLVPPAAPGTLQGGVTVLRPTSGWAPCSAERAASLTGAHLCPQEFIAVSQLRGSTQGKILCFYGPPGVGKTSIARSIARALNREYFRFSVGGMTDVAEIKGHRRTYVGAMPGKIIQCLKKTKTENPLILIDEVDKIGRGYQGDPSSALLELLDPEQNANFLDHYLDVPVDLSKVLFICTANVTETIPEPLRDRMEMINVSGYVAQEKLAIAERYLVPQARALCGLDESKAKLSPEVLTLLIKQYCRESGVRNLQKQVEKVLRKSAYKIVSGEAELVEVTPENLQDFVGKPVFTVERMYDVTPPGVVMGLAWTAMGGSTLFVETSPRRPRDKDGKGDKDGSLEVTGQLGDVMKESARIAYTFARAFLMQHDPANDYLVTSHIHLHVPEGATPKDGPSAGCTIVTALLSLATDRPVRPNLAMTGEVSLRGKILPVGGIKEKTIAAKRAGVTCIVLPAENKKDFYDLAAFITEGLEVHFVEHYREIFNIAFPEEQAEAMAVER</sequence>
<dbReference type="SUPFAM" id="SSF54211">
    <property type="entry name" value="Ribosomal protein S5 domain 2-like"/>
    <property type="match status" value="1"/>
</dbReference>
<dbReference type="GO" id="GO:0004176">
    <property type="term" value="F:ATP-dependent peptidase activity"/>
    <property type="evidence" value="ECO:0007669"/>
    <property type="project" value="UniProtKB-UniRule"/>
</dbReference>
<dbReference type="InterPro" id="IPR003959">
    <property type="entry name" value="ATPase_AAA_core"/>
</dbReference>
<evidence type="ECO:0000259" key="15">
    <source>
        <dbReference type="PROSITE" id="PS51787"/>
    </source>
</evidence>
<dbReference type="Proteomes" id="UP000515131">
    <property type="component" value="Unplaced"/>
</dbReference>
<feature type="region of interest" description="Disordered" evidence="13">
    <location>
        <begin position="223"/>
        <end position="260"/>
    </location>
</feature>
<comment type="similarity">
    <text evidence="7 10 11">Belongs to the peptidase S16 family.</text>
</comment>
<evidence type="ECO:0000256" key="5">
    <source>
        <dbReference type="ARBA" id="ARBA00022840"/>
    </source>
</evidence>
<dbReference type="FunFam" id="2.30.130.40:FF:000004">
    <property type="entry name" value="Lon protease homolog, mitochondrial"/>
    <property type="match status" value="1"/>
</dbReference>
<dbReference type="SUPFAM" id="SSF88697">
    <property type="entry name" value="PUA domain-like"/>
    <property type="match status" value="1"/>
</dbReference>
<evidence type="ECO:0000259" key="14">
    <source>
        <dbReference type="PROSITE" id="PS51786"/>
    </source>
</evidence>
<evidence type="ECO:0000256" key="7">
    <source>
        <dbReference type="PIRNR" id="PIRNR001174"/>
    </source>
</evidence>
<evidence type="ECO:0000313" key="16">
    <source>
        <dbReference type="Proteomes" id="UP000515131"/>
    </source>
</evidence>
<dbReference type="Gene3D" id="1.10.8.60">
    <property type="match status" value="1"/>
</dbReference>
<feature type="compositionally biased region" description="Gly residues" evidence="13">
    <location>
        <begin position="96"/>
        <end position="107"/>
    </location>
</feature>
<dbReference type="PROSITE" id="PS51787">
    <property type="entry name" value="LON_N"/>
    <property type="match status" value="1"/>
</dbReference>
<dbReference type="InterPro" id="IPR003593">
    <property type="entry name" value="AAA+_ATPase"/>
</dbReference>
<dbReference type="Gene3D" id="2.30.130.40">
    <property type="entry name" value="LON domain-like"/>
    <property type="match status" value="1"/>
</dbReference>
<feature type="region of interest" description="Disordered" evidence="13">
    <location>
        <begin position="76"/>
        <end position="108"/>
    </location>
</feature>
<dbReference type="InterPro" id="IPR027065">
    <property type="entry name" value="Lon_Prtase"/>
</dbReference>
<evidence type="ECO:0000256" key="3">
    <source>
        <dbReference type="ARBA" id="ARBA00022801"/>
    </source>
</evidence>
<dbReference type="GO" id="GO:0006515">
    <property type="term" value="P:protein quality control for misfolded or incompletely synthesized proteins"/>
    <property type="evidence" value="ECO:0007669"/>
    <property type="project" value="TreeGrafter"/>
</dbReference>
<dbReference type="GO" id="GO:0004252">
    <property type="term" value="F:serine-type endopeptidase activity"/>
    <property type="evidence" value="ECO:0007669"/>
    <property type="project" value="UniProtKB-UniRule"/>
</dbReference>
<feature type="domain" description="Lon proteolytic" evidence="14">
    <location>
        <begin position="671"/>
        <end position="861"/>
    </location>
</feature>
<keyword evidence="4 7" id="KW-0720">Serine protease</keyword>